<name>A0ABR2G1N0_9ROSI</name>
<keyword evidence="2" id="KW-1133">Transmembrane helix</keyword>
<dbReference type="Proteomes" id="UP001472677">
    <property type="component" value="Unassembled WGS sequence"/>
</dbReference>
<evidence type="ECO:0000256" key="2">
    <source>
        <dbReference type="SAM" id="Phobius"/>
    </source>
</evidence>
<feature type="compositionally biased region" description="Basic and acidic residues" evidence="1">
    <location>
        <begin position="1"/>
        <end position="17"/>
    </location>
</feature>
<dbReference type="EMBL" id="JBBPBM010000004">
    <property type="protein sequence ID" value="KAK8590101.1"/>
    <property type="molecule type" value="Genomic_DNA"/>
</dbReference>
<keyword evidence="2" id="KW-0472">Membrane</keyword>
<accession>A0ABR2G1N0</accession>
<evidence type="ECO:0000256" key="1">
    <source>
        <dbReference type="SAM" id="MobiDB-lite"/>
    </source>
</evidence>
<feature type="region of interest" description="Disordered" evidence="1">
    <location>
        <begin position="1"/>
        <end position="33"/>
    </location>
</feature>
<proteinExistence type="predicted"/>
<evidence type="ECO:0000313" key="3">
    <source>
        <dbReference type="EMBL" id="KAK8590101.1"/>
    </source>
</evidence>
<protein>
    <submittedName>
        <fullName evidence="3">Uncharacterized protein</fullName>
    </submittedName>
</protein>
<keyword evidence="4" id="KW-1185">Reference proteome</keyword>
<keyword evidence="2" id="KW-0812">Transmembrane</keyword>
<organism evidence="3 4">
    <name type="scientific">Hibiscus sabdariffa</name>
    <name type="common">roselle</name>
    <dbReference type="NCBI Taxonomy" id="183260"/>
    <lineage>
        <taxon>Eukaryota</taxon>
        <taxon>Viridiplantae</taxon>
        <taxon>Streptophyta</taxon>
        <taxon>Embryophyta</taxon>
        <taxon>Tracheophyta</taxon>
        <taxon>Spermatophyta</taxon>
        <taxon>Magnoliopsida</taxon>
        <taxon>eudicotyledons</taxon>
        <taxon>Gunneridae</taxon>
        <taxon>Pentapetalae</taxon>
        <taxon>rosids</taxon>
        <taxon>malvids</taxon>
        <taxon>Malvales</taxon>
        <taxon>Malvaceae</taxon>
        <taxon>Malvoideae</taxon>
        <taxon>Hibiscus</taxon>
    </lineage>
</organism>
<gene>
    <name evidence="3" type="ORF">V6N12_024484</name>
</gene>
<feature type="transmembrane region" description="Helical" evidence="2">
    <location>
        <begin position="46"/>
        <end position="66"/>
    </location>
</feature>
<reference evidence="3 4" key="1">
    <citation type="journal article" date="2024" name="G3 (Bethesda)">
        <title>Genome assembly of Hibiscus sabdariffa L. provides insights into metabolisms of medicinal natural products.</title>
        <authorList>
            <person name="Kim T."/>
        </authorList>
    </citation>
    <scope>NUCLEOTIDE SEQUENCE [LARGE SCALE GENOMIC DNA]</scope>
    <source>
        <strain evidence="3">TK-2024</strain>
        <tissue evidence="3">Old leaves</tissue>
    </source>
</reference>
<comment type="caution">
    <text evidence="3">The sequence shown here is derived from an EMBL/GenBank/DDBJ whole genome shotgun (WGS) entry which is preliminary data.</text>
</comment>
<sequence length="67" mass="7215">MSTGNKKKESSGEEKPETPGPFEDVNPKSSVVGASRNEMQMQATATLLYAYSAAASLLFMCFILKVP</sequence>
<evidence type="ECO:0000313" key="4">
    <source>
        <dbReference type="Proteomes" id="UP001472677"/>
    </source>
</evidence>